<protein>
    <submittedName>
        <fullName evidence="2">DMT family transporter</fullName>
    </submittedName>
</protein>
<dbReference type="PANTHER" id="PTHR34821">
    <property type="entry name" value="INNER MEMBRANE PROTEIN YDCZ"/>
    <property type="match status" value="1"/>
</dbReference>
<feature type="transmembrane region" description="Helical" evidence="1">
    <location>
        <begin position="176"/>
        <end position="198"/>
    </location>
</feature>
<feature type="transmembrane region" description="Helical" evidence="1">
    <location>
        <begin position="48"/>
        <end position="69"/>
    </location>
</feature>
<keyword evidence="1" id="KW-0812">Transmembrane</keyword>
<dbReference type="Proteomes" id="UP000664398">
    <property type="component" value="Unassembled WGS sequence"/>
</dbReference>
<accession>A0A939LV17</accession>
<comment type="caution">
    <text evidence="2">The sequence shown here is derived from an EMBL/GenBank/DDBJ whole genome shotgun (WGS) entry which is preliminary data.</text>
</comment>
<feature type="transmembrane region" description="Helical" evidence="1">
    <location>
        <begin position="266"/>
        <end position="284"/>
    </location>
</feature>
<sequence>MTSTRSKVVRVQEKLRIPAALLASGASGMLMAAQSRVNGGLSQEIGNGYLAALVSFGSGLAMLAVIVLCSRRARAGVRRLVGEVRDGHYPVWGLLGGSCGAFFVLSQGLVASVIGVALFTVGVVAGQVLGGLLMDRVGLGPGGRVDPSPRRIIGTGLAIVAVAISVAGGFGGGSPWLVIVPFIAGIGISWQSAVNGLVRAAAQSAVTATFLNFVVGTALLAVVAAISVGSQGWPQHWPTQPVLYLGGVSGVIFIAVASMIVRIAGVLLLSMSNVAGQLIASVLLEAGVPLAGGVSTGLLIGAAVALAAVAIAAAPGRAGGAGRRGRL</sequence>
<dbReference type="Pfam" id="PF04657">
    <property type="entry name" value="DMT_YdcZ"/>
    <property type="match status" value="2"/>
</dbReference>
<feature type="transmembrane region" description="Helical" evidence="1">
    <location>
        <begin position="89"/>
        <end position="105"/>
    </location>
</feature>
<proteinExistence type="predicted"/>
<feature type="transmembrane region" description="Helical" evidence="1">
    <location>
        <begin position="210"/>
        <end position="230"/>
    </location>
</feature>
<dbReference type="AlphaFoldDB" id="A0A939LV17"/>
<evidence type="ECO:0000313" key="2">
    <source>
        <dbReference type="EMBL" id="MBO1805334.1"/>
    </source>
</evidence>
<dbReference type="EMBL" id="JAGDYL010000012">
    <property type="protein sequence ID" value="MBO1805334.1"/>
    <property type="molecule type" value="Genomic_DNA"/>
</dbReference>
<organism evidence="2 3">
    <name type="scientific">Leucobacter ruminantium</name>
    <dbReference type="NCBI Taxonomy" id="1289170"/>
    <lineage>
        <taxon>Bacteria</taxon>
        <taxon>Bacillati</taxon>
        <taxon>Actinomycetota</taxon>
        <taxon>Actinomycetes</taxon>
        <taxon>Micrococcales</taxon>
        <taxon>Microbacteriaceae</taxon>
        <taxon>Leucobacter</taxon>
    </lineage>
</organism>
<keyword evidence="1" id="KW-1133">Transmembrane helix</keyword>
<reference evidence="2" key="1">
    <citation type="submission" date="2021-03" db="EMBL/GenBank/DDBJ databases">
        <title>Leucobacter chromiisoli sp. nov., isolated from chromium-containing soil of chemical plant.</title>
        <authorList>
            <person name="Xu Z."/>
        </authorList>
    </citation>
    <scope>NUCLEOTIDE SEQUENCE</scope>
    <source>
        <strain evidence="2">A2</strain>
    </source>
</reference>
<feature type="transmembrane region" description="Helical" evidence="1">
    <location>
        <begin position="152"/>
        <end position="170"/>
    </location>
</feature>
<dbReference type="InterPro" id="IPR006750">
    <property type="entry name" value="YdcZ"/>
</dbReference>
<gene>
    <name evidence="2" type="ORF">J4H91_08380</name>
</gene>
<evidence type="ECO:0000313" key="3">
    <source>
        <dbReference type="Proteomes" id="UP000664398"/>
    </source>
</evidence>
<feature type="transmembrane region" description="Helical" evidence="1">
    <location>
        <begin position="290"/>
        <end position="314"/>
    </location>
</feature>
<keyword evidence="3" id="KW-1185">Reference proteome</keyword>
<feature type="transmembrane region" description="Helical" evidence="1">
    <location>
        <begin position="111"/>
        <end position="132"/>
    </location>
</feature>
<dbReference type="GO" id="GO:0005886">
    <property type="term" value="C:plasma membrane"/>
    <property type="evidence" value="ECO:0007669"/>
    <property type="project" value="TreeGrafter"/>
</dbReference>
<feature type="transmembrane region" description="Helical" evidence="1">
    <location>
        <begin position="242"/>
        <end position="261"/>
    </location>
</feature>
<dbReference type="PANTHER" id="PTHR34821:SF2">
    <property type="entry name" value="INNER MEMBRANE PROTEIN YDCZ"/>
    <property type="match status" value="1"/>
</dbReference>
<keyword evidence="1" id="KW-0472">Membrane</keyword>
<name>A0A939LV17_9MICO</name>
<evidence type="ECO:0000256" key="1">
    <source>
        <dbReference type="SAM" id="Phobius"/>
    </source>
</evidence>